<dbReference type="OrthoDB" id="9426569at2759"/>
<dbReference type="PANTHER" id="PTHR14356">
    <property type="entry name" value="INTERLEUKIN-15-RELATED"/>
    <property type="match status" value="1"/>
</dbReference>
<evidence type="ECO:0000256" key="1">
    <source>
        <dbReference type="ARBA" id="ARBA00004613"/>
    </source>
</evidence>
<keyword evidence="4" id="KW-0964">Secreted</keyword>
<sequence length="133" mass="15083">MEGMMIFCLLLFCSSMALTAAPYRTAKYQQLLKTIDRLESTVKNKDAELLHTPEHPADGCLAAAVTCFKKGILKLRPDSSQANPTFTQTVRVFRGFTFKHPGEQCQSVCESYQKKTPKEFLKSFKNLIMKVIR</sequence>
<dbReference type="SUPFAM" id="SSF47266">
    <property type="entry name" value="4-helical cytokines"/>
    <property type="match status" value="1"/>
</dbReference>
<dbReference type="AlphaFoldDB" id="A0A7L1MWH8"/>
<feature type="non-terminal residue" evidence="10">
    <location>
        <position position="1"/>
    </location>
</feature>
<feature type="chain" id="PRO_5029748640" description="Interleukin" evidence="9">
    <location>
        <begin position="21"/>
        <end position="133"/>
    </location>
</feature>
<dbReference type="GO" id="GO:0006955">
    <property type="term" value="P:immune response"/>
    <property type="evidence" value="ECO:0007669"/>
    <property type="project" value="InterPro"/>
</dbReference>
<organism evidence="10 11">
    <name type="scientific">Rhinopomastus cyanomelas</name>
    <name type="common">Common scimitarbill</name>
    <dbReference type="NCBI Taxonomy" id="113115"/>
    <lineage>
        <taxon>Eukaryota</taxon>
        <taxon>Metazoa</taxon>
        <taxon>Chordata</taxon>
        <taxon>Craniata</taxon>
        <taxon>Vertebrata</taxon>
        <taxon>Euteleostomi</taxon>
        <taxon>Archelosauria</taxon>
        <taxon>Archosauria</taxon>
        <taxon>Dinosauria</taxon>
        <taxon>Saurischia</taxon>
        <taxon>Theropoda</taxon>
        <taxon>Coelurosauria</taxon>
        <taxon>Aves</taxon>
        <taxon>Neognathae</taxon>
        <taxon>Neoaves</taxon>
        <taxon>Telluraves</taxon>
        <taxon>Coraciimorphae</taxon>
        <taxon>Bucerotiformes</taxon>
        <taxon>Rhinopomastidae</taxon>
        <taxon>Rhinopomastus</taxon>
    </lineage>
</organism>
<dbReference type="EMBL" id="VXBP01000115">
    <property type="protein sequence ID" value="NXN91023.1"/>
    <property type="molecule type" value="Genomic_DNA"/>
</dbReference>
<dbReference type="GO" id="GO:0005126">
    <property type="term" value="F:cytokine receptor binding"/>
    <property type="evidence" value="ECO:0007669"/>
    <property type="project" value="InterPro"/>
</dbReference>
<keyword evidence="11" id="KW-1185">Reference proteome</keyword>
<dbReference type="GO" id="GO:0005125">
    <property type="term" value="F:cytokine activity"/>
    <property type="evidence" value="ECO:0007669"/>
    <property type="project" value="UniProtKB-KW"/>
</dbReference>
<gene>
    <name evidence="10" type="primary">Il21</name>
    <name evidence="10" type="ORF">RHICYA_R08890</name>
</gene>
<feature type="signal peptide" evidence="9">
    <location>
        <begin position="1"/>
        <end position="20"/>
    </location>
</feature>
<evidence type="ECO:0000313" key="10">
    <source>
        <dbReference type="EMBL" id="NXN91023.1"/>
    </source>
</evidence>
<evidence type="ECO:0000313" key="11">
    <source>
        <dbReference type="Proteomes" id="UP000565785"/>
    </source>
</evidence>
<dbReference type="Proteomes" id="UP000565785">
    <property type="component" value="Unassembled WGS sequence"/>
</dbReference>
<dbReference type="GO" id="GO:0045954">
    <property type="term" value="P:positive regulation of natural killer cell mediated cytotoxicity"/>
    <property type="evidence" value="ECO:0007669"/>
    <property type="project" value="TreeGrafter"/>
</dbReference>
<comment type="caution">
    <text evidence="10">The sequence shown here is derived from an EMBL/GenBank/DDBJ whole genome shotgun (WGS) entry which is preliminary data.</text>
</comment>
<evidence type="ECO:0000256" key="9">
    <source>
        <dbReference type="SAM" id="SignalP"/>
    </source>
</evidence>
<evidence type="ECO:0000256" key="5">
    <source>
        <dbReference type="ARBA" id="ARBA00022729"/>
    </source>
</evidence>
<protein>
    <recommendedName>
        <fullName evidence="8">Interleukin</fullName>
    </recommendedName>
</protein>
<dbReference type="PANTHER" id="PTHR14356:SF2">
    <property type="entry name" value="INTERLEUKIN-21"/>
    <property type="match status" value="1"/>
</dbReference>
<keyword evidence="6" id="KW-1015">Disulfide bond</keyword>
<keyword evidence="3 8" id="KW-0202">Cytokine</keyword>
<dbReference type="InterPro" id="IPR003443">
    <property type="entry name" value="IL-15/IL-21_fam"/>
</dbReference>
<dbReference type="Pfam" id="PF02372">
    <property type="entry name" value="IL15"/>
    <property type="match status" value="1"/>
</dbReference>
<proteinExistence type="inferred from homology"/>
<feature type="non-terminal residue" evidence="10">
    <location>
        <position position="133"/>
    </location>
</feature>
<keyword evidence="5 9" id="KW-0732">Signal</keyword>
<evidence type="ECO:0000256" key="8">
    <source>
        <dbReference type="RuleBase" id="RU003453"/>
    </source>
</evidence>
<comment type="similarity">
    <text evidence="2 8">Belongs to the IL-15/IL-21 family.</text>
</comment>
<evidence type="ECO:0000256" key="4">
    <source>
        <dbReference type="ARBA" id="ARBA00022525"/>
    </source>
</evidence>
<evidence type="ECO:0000256" key="2">
    <source>
        <dbReference type="ARBA" id="ARBA00006050"/>
    </source>
</evidence>
<dbReference type="GO" id="GO:0005615">
    <property type="term" value="C:extracellular space"/>
    <property type="evidence" value="ECO:0007669"/>
    <property type="project" value="UniProtKB-KW"/>
</dbReference>
<comment type="subcellular location">
    <subcellularLocation>
        <location evidence="1">Secreted</location>
    </subcellularLocation>
</comment>
<reference evidence="10 11" key="1">
    <citation type="submission" date="2019-09" db="EMBL/GenBank/DDBJ databases">
        <title>Bird 10,000 Genomes (B10K) Project - Family phase.</title>
        <authorList>
            <person name="Zhang G."/>
        </authorList>
    </citation>
    <scope>NUCLEOTIDE SEQUENCE [LARGE SCALE GENOMIC DNA]</scope>
    <source>
        <strain evidence="10">B10K-DU-002-35</strain>
        <tissue evidence="10">Muscle</tissue>
    </source>
</reference>
<dbReference type="Gene3D" id="1.20.1250.70">
    <property type="entry name" value="Interleukin-15/Interleukin-21"/>
    <property type="match status" value="1"/>
</dbReference>
<accession>A0A7L1MWH8</accession>
<comment type="function">
    <text evidence="7">Cytokine with immunoregulatory activity. May promote the transition between innate and adaptive immunity. Induces the production of IgG(1) and IgG(3) in B-cells. Implicated in the generation and maintenance of T follicular helper (Tfh) cells and the formation of germinal-centers. Together with IL6, control the early generation of Tfh cells and are critical for an effective antibody response to acute viral infection. May play a role in proliferation and maturation of natural killer (NK) cells in synergy with IL15. May regulate proliferation of mature B- and T-cells in response to activating stimuli. In synergy with IL15 and IL18 stimulates interferon gamma production in T-cells and NK cells. During T-cell mediated immune response may inhibit dendritic cells (DC) activation and maturation.</text>
</comment>
<evidence type="ECO:0000256" key="6">
    <source>
        <dbReference type="ARBA" id="ARBA00023157"/>
    </source>
</evidence>
<name>A0A7L1MWH8_RHICY</name>
<evidence type="ECO:0000256" key="7">
    <source>
        <dbReference type="ARBA" id="ARBA00045924"/>
    </source>
</evidence>
<evidence type="ECO:0000256" key="3">
    <source>
        <dbReference type="ARBA" id="ARBA00022514"/>
    </source>
</evidence>
<dbReference type="InterPro" id="IPR009079">
    <property type="entry name" value="4_helix_cytokine-like_core"/>
</dbReference>